<comment type="caution">
    <text evidence="5">The sequence shown here is derived from an EMBL/GenBank/DDBJ whole genome shotgun (WGS) entry which is preliminary data.</text>
</comment>
<dbReference type="PANTHER" id="PTHR43464:SF19">
    <property type="entry name" value="UBIQUINONE BIOSYNTHESIS O-METHYLTRANSFERASE, MITOCHONDRIAL"/>
    <property type="match status" value="1"/>
</dbReference>
<keyword evidence="2" id="KW-0808">Transferase</keyword>
<evidence type="ECO:0000313" key="5">
    <source>
        <dbReference type="EMBL" id="MCA9758827.1"/>
    </source>
</evidence>
<evidence type="ECO:0000256" key="2">
    <source>
        <dbReference type="ARBA" id="ARBA00022679"/>
    </source>
</evidence>
<dbReference type="GO" id="GO:0008168">
    <property type="term" value="F:methyltransferase activity"/>
    <property type="evidence" value="ECO:0007669"/>
    <property type="project" value="UniProtKB-KW"/>
</dbReference>
<reference evidence="5" key="2">
    <citation type="journal article" date="2021" name="Microbiome">
        <title>Successional dynamics and alternative stable states in a saline activated sludge microbial community over 9 years.</title>
        <authorList>
            <person name="Wang Y."/>
            <person name="Ye J."/>
            <person name="Ju F."/>
            <person name="Liu L."/>
            <person name="Boyd J.A."/>
            <person name="Deng Y."/>
            <person name="Parks D.H."/>
            <person name="Jiang X."/>
            <person name="Yin X."/>
            <person name="Woodcroft B.J."/>
            <person name="Tyson G.W."/>
            <person name="Hugenholtz P."/>
            <person name="Polz M.F."/>
            <person name="Zhang T."/>
        </authorList>
    </citation>
    <scope>NUCLEOTIDE SEQUENCE</scope>
    <source>
        <strain evidence="5">HKST-UBA02</strain>
    </source>
</reference>
<dbReference type="Gene3D" id="2.20.130.10">
    <property type="entry name" value="CAC2371-like domains"/>
    <property type="match status" value="1"/>
</dbReference>
<dbReference type="Proteomes" id="UP000739538">
    <property type="component" value="Unassembled WGS sequence"/>
</dbReference>
<keyword evidence="1 5" id="KW-0489">Methyltransferase</keyword>
<keyword evidence="3" id="KW-0949">S-adenosyl-L-methionine</keyword>
<sequence length="257" mass="28852">MERPSDLPRLYGELSEWWPLLSAPSEYEEEAHVYRTLLLAACEDPPRTLLELGSGGGNNASYLKSRFEMTLVDLSPEMLSVSRTLNPECEHLEGDMRSLRLGRVFDCVFVHDAIVYMLTEADLARAIETAFVHCRHGGAALFAPDLIKENFEPNTGHGGHEVDGRAAHYLSVSWDPDPKDDTYVSDYAYMLRERDGSIRVAHDRHVEGLFSRDVWLRLLYEAGFRPNVIPIDHGGEHGRVELFVGRKPTSEAGTAPS</sequence>
<dbReference type="SUPFAM" id="SSF53335">
    <property type="entry name" value="S-adenosyl-L-methionine-dependent methyltransferases"/>
    <property type="match status" value="1"/>
</dbReference>
<dbReference type="Pfam" id="PF13649">
    <property type="entry name" value="Methyltransf_25"/>
    <property type="match status" value="1"/>
</dbReference>
<evidence type="ECO:0000313" key="6">
    <source>
        <dbReference type="Proteomes" id="UP000739538"/>
    </source>
</evidence>
<protein>
    <submittedName>
        <fullName evidence="5">Class I SAM-dependent methyltransferase</fullName>
    </submittedName>
</protein>
<dbReference type="InterPro" id="IPR041698">
    <property type="entry name" value="Methyltransf_25"/>
</dbReference>
<dbReference type="GO" id="GO:0032259">
    <property type="term" value="P:methylation"/>
    <property type="evidence" value="ECO:0007669"/>
    <property type="project" value="UniProtKB-KW"/>
</dbReference>
<proteinExistence type="predicted"/>
<name>A0A956SFI4_UNCEI</name>
<evidence type="ECO:0000256" key="3">
    <source>
        <dbReference type="ARBA" id="ARBA00022691"/>
    </source>
</evidence>
<dbReference type="InterPro" id="IPR029063">
    <property type="entry name" value="SAM-dependent_MTases_sf"/>
</dbReference>
<dbReference type="PANTHER" id="PTHR43464">
    <property type="entry name" value="METHYLTRANSFERASE"/>
    <property type="match status" value="1"/>
</dbReference>
<dbReference type="Gene3D" id="3.40.50.150">
    <property type="entry name" value="Vaccinia Virus protein VP39"/>
    <property type="match status" value="1"/>
</dbReference>
<dbReference type="EMBL" id="JAGQHS010000217">
    <property type="protein sequence ID" value="MCA9758827.1"/>
    <property type="molecule type" value="Genomic_DNA"/>
</dbReference>
<feature type="domain" description="Methyltransferase" evidence="4">
    <location>
        <begin position="50"/>
        <end position="138"/>
    </location>
</feature>
<evidence type="ECO:0000259" key="4">
    <source>
        <dbReference type="Pfam" id="PF13649"/>
    </source>
</evidence>
<reference evidence="5" key="1">
    <citation type="submission" date="2020-04" db="EMBL/GenBank/DDBJ databases">
        <authorList>
            <person name="Zhang T."/>
        </authorList>
    </citation>
    <scope>NUCLEOTIDE SEQUENCE</scope>
    <source>
        <strain evidence="5">HKST-UBA02</strain>
    </source>
</reference>
<organism evidence="5 6">
    <name type="scientific">Eiseniibacteriota bacterium</name>
    <dbReference type="NCBI Taxonomy" id="2212470"/>
    <lineage>
        <taxon>Bacteria</taxon>
        <taxon>Candidatus Eiseniibacteriota</taxon>
    </lineage>
</organism>
<accession>A0A956SFI4</accession>
<gene>
    <name evidence="5" type="ORF">KDA27_23740</name>
</gene>
<dbReference type="CDD" id="cd02440">
    <property type="entry name" value="AdoMet_MTases"/>
    <property type="match status" value="1"/>
</dbReference>
<evidence type="ECO:0000256" key="1">
    <source>
        <dbReference type="ARBA" id="ARBA00022603"/>
    </source>
</evidence>
<dbReference type="AlphaFoldDB" id="A0A956SFI4"/>